<reference evidence="1" key="1">
    <citation type="submission" date="2022-01" db="EMBL/GenBank/DDBJ databases">
        <title>Genome Sequence Resource for Two Populations of Ditylenchus destructor, the Migratory Endoparasitic Phytonematode.</title>
        <authorList>
            <person name="Zhang H."/>
            <person name="Lin R."/>
            <person name="Xie B."/>
        </authorList>
    </citation>
    <scope>NUCLEOTIDE SEQUENCE</scope>
    <source>
        <strain evidence="1">BazhouSP</strain>
    </source>
</reference>
<sequence length="225" mass="25176">MVPNVFSCRDEAIDVSLAQIRAEREKLPFYVTHNETLAELCNFTSVLVKQMEDDYKKTPRIGKQPDIDASDPRSLFLRNWDENVDYMLMSISMDMEMWLPDDFADAKLFIDKACVSTSTTSPVKIALAMEKHHRGYLETIVEEGGETIIGILSAEMFLKTTKVIIFQSLCAAVHPDAKQSFPAINRSITKLLSSADGILLPKPTKEALNIRGWPVSYAASTNGII</sequence>
<comment type="caution">
    <text evidence="1">The sequence shown here is derived from an EMBL/GenBank/DDBJ whole genome shotgun (WGS) entry which is preliminary data.</text>
</comment>
<evidence type="ECO:0000313" key="2">
    <source>
        <dbReference type="Proteomes" id="UP001201812"/>
    </source>
</evidence>
<protein>
    <submittedName>
        <fullName evidence="1">Uncharacterized protein</fullName>
    </submittedName>
</protein>
<dbReference type="Proteomes" id="UP001201812">
    <property type="component" value="Unassembled WGS sequence"/>
</dbReference>
<name>A0AAD4R403_9BILA</name>
<evidence type="ECO:0000313" key="1">
    <source>
        <dbReference type="EMBL" id="KAI1708462.1"/>
    </source>
</evidence>
<accession>A0AAD4R403</accession>
<dbReference type="AlphaFoldDB" id="A0AAD4R403"/>
<keyword evidence="2" id="KW-1185">Reference proteome</keyword>
<proteinExistence type="predicted"/>
<dbReference type="EMBL" id="JAKKPZ010000035">
    <property type="protein sequence ID" value="KAI1708462.1"/>
    <property type="molecule type" value="Genomic_DNA"/>
</dbReference>
<organism evidence="1 2">
    <name type="scientific">Ditylenchus destructor</name>
    <dbReference type="NCBI Taxonomy" id="166010"/>
    <lineage>
        <taxon>Eukaryota</taxon>
        <taxon>Metazoa</taxon>
        <taxon>Ecdysozoa</taxon>
        <taxon>Nematoda</taxon>
        <taxon>Chromadorea</taxon>
        <taxon>Rhabditida</taxon>
        <taxon>Tylenchina</taxon>
        <taxon>Tylenchomorpha</taxon>
        <taxon>Sphaerularioidea</taxon>
        <taxon>Anguinidae</taxon>
        <taxon>Anguininae</taxon>
        <taxon>Ditylenchus</taxon>
    </lineage>
</organism>
<gene>
    <name evidence="1" type="ORF">DdX_11846</name>
</gene>